<dbReference type="Gene3D" id="6.10.140.680">
    <property type="match status" value="1"/>
</dbReference>
<evidence type="ECO:0000259" key="4">
    <source>
        <dbReference type="PROSITE" id="PS50106"/>
    </source>
</evidence>
<dbReference type="SUPFAM" id="SSF50156">
    <property type="entry name" value="PDZ domain-like"/>
    <property type="match status" value="1"/>
</dbReference>
<feature type="domain" description="PDZ" evidence="4">
    <location>
        <begin position="202"/>
        <end position="263"/>
    </location>
</feature>
<dbReference type="CDD" id="cd00160">
    <property type="entry name" value="RhoGEF"/>
    <property type="match status" value="1"/>
</dbReference>
<dbReference type="InterPro" id="IPR036034">
    <property type="entry name" value="PDZ_sf"/>
</dbReference>
<dbReference type="SMART" id="SM00325">
    <property type="entry name" value="RhoGEF"/>
    <property type="match status" value="1"/>
</dbReference>
<dbReference type="PANTHER" id="PTHR46001:SF5">
    <property type="entry name" value="RHO GUANINE NUCLEOTIDE EXCHANGE FACTOR TIAM2"/>
    <property type="match status" value="1"/>
</dbReference>
<evidence type="ECO:0000259" key="3">
    <source>
        <dbReference type="PROSITE" id="PS50010"/>
    </source>
</evidence>
<feature type="region of interest" description="Disordered" evidence="2">
    <location>
        <begin position="283"/>
        <end position="307"/>
    </location>
</feature>
<dbReference type="PROSITE" id="PS50106">
    <property type="entry name" value="PDZ"/>
    <property type="match status" value="1"/>
</dbReference>
<dbReference type="PROSITE" id="PS50010">
    <property type="entry name" value="DH_2"/>
    <property type="match status" value="1"/>
</dbReference>
<dbReference type="SUPFAM" id="SSF48065">
    <property type="entry name" value="DBL homology domain (DH-domain)"/>
    <property type="match status" value="1"/>
</dbReference>
<dbReference type="PROSITE" id="PS00741">
    <property type="entry name" value="DH_1"/>
    <property type="match status" value="1"/>
</dbReference>
<dbReference type="InterPro" id="IPR001331">
    <property type="entry name" value="GDS_CDC24_CS"/>
</dbReference>
<dbReference type="CDD" id="cd01255">
    <property type="entry name" value="PH2_Tiam1_2"/>
    <property type="match status" value="1"/>
</dbReference>
<dbReference type="SMART" id="SM00228">
    <property type="entry name" value="PDZ"/>
    <property type="match status" value="1"/>
</dbReference>
<feature type="domain" description="DH" evidence="3">
    <location>
        <begin position="369"/>
        <end position="563"/>
    </location>
</feature>
<dbReference type="FunFam" id="1.20.900.10:FF:000012">
    <property type="entry name" value="T cell lymphoma invasion and metastasis 1"/>
    <property type="match status" value="1"/>
</dbReference>
<reference evidence="6" key="2">
    <citation type="journal article" date="2013" name="Nat. Genet.">
        <title>The genome of the platyfish, Xiphophorus maculatus, provides insights into evolutionary adaptation and several complex traits.</title>
        <authorList>
            <person name="Schartl M."/>
            <person name="Walter R.B."/>
            <person name="Shen Y."/>
            <person name="Garcia T."/>
            <person name="Catchen J."/>
            <person name="Amores A."/>
            <person name="Braasch I."/>
            <person name="Chalopin D."/>
            <person name="Volff J.N."/>
            <person name="Lesch K.P."/>
            <person name="Bisazza A."/>
            <person name="Minx P."/>
            <person name="Hillier L."/>
            <person name="Wilson R.K."/>
            <person name="Fuerstenberg S."/>
            <person name="Boore J."/>
            <person name="Searle S."/>
            <person name="Postlethwait J.H."/>
            <person name="Warren W.C."/>
        </authorList>
    </citation>
    <scope>NUCLEOTIDE SEQUENCE [LARGE SCALE GENOMIC DNA]</scope>
    <source>
        <strain evidence="6">JP 163 A</strain>
    </source>
</reference>
<feature type="region of interest" description="Disordered" evidence="2">
    <location>
        <begin position="333"/>
        <end position="352"/>
    </location>
</feature>
<dbReference type="AlphaFoldDB" id="A0A3B5R7K3"/>
<evidence type="ECO:0000256" key="2">
    <source>
        <dbReference type="SAM" id="MobiDB-lite"/>
    </source>
</evidence>
<dbReference type="SUPFAM" id="SSF50729">
    <property type="entry name" value="PH domain-like"/>
    <property type="match status" value="1"/>
</dbReference>
<name>A0A3B5R7K3_XIPMA</name>
<evidence type="ECO:0000256" key="1">
    <source>
        <dbReference type="ARBA" id="ARBA00022737"/>
    </source>
</evidence>
<dbReference type="Pfam" id="PF00595">
    <property type="entry name" value="PDZ"/>
    <property type="match status" value="1"/>
</dbReference>
<organism evidence="5 6">
    <name type="scientific">Xiphophorus maculatus</name>
    <name type="common">Southern platyfish</name>
    <name type="synonym">Platypoecilus maculatus</name>
    <dbReference type="NCBI Taxonomy" id="8083"/>
    <lineage>
        <taxon>Eukaryota</taxon>
        <taxon>Metazoa</taxon>
        <taxon>Chordata</taxon>
        <taxon>Craniata</taxon>
        <taxon>Vertebrata</taxon>
        <taxon>Euteleostomi</taxon>
        <taxon>Actinopterygii</taxon>
        <taxon>Neopterygii</taxon>
        <taxon>Teleostei</taxon>
        <taxon>Neoteleostei</taxon>
        <taxon>Acanthomorphata</taxon>
        <taxon>Ovalentaria</taxon>
        <taxon>Atherinomorphae</taxon>
        <taxon>Cyprinodontiformes</taxon>
        <taxon>Poeciliidae</taxon>
        <taxon>Poeciliinae</taxon>
        <taxon>Xiphophorus</taxon>
    </lineage>
</organism>
<dbReference type="Ensembl" id="ENSXMAT00000042546.1">
    <property type="protein sequence ID" value="ENSXMAP00000039164.1"/>
    <property type="gene ID" value="ENSXMAG00000019210.2"/>
</dbReference>
<dbReference type="Gene3D" id="1.20.900.10">
    <property type="entry name" value="Dbl homology (DH) domain"/>
    <property type="match status" value="1"/>
</dbReference>
<dbReference type="Pfam" id="PF18385">
    <property type="entry name" value="Tiam_CC_Ex"/>
    <property type="match status" value="1"/>
</dbReference>
<dbReference type="GO" id="GO:0005085">
    <property type="term" value="F:guanyl-nucleotide exchange factor activity"/>
    <property type="evidence" value="ECO:0007669"/>
    <property type="project" value="InterPro"/>
</dbReference>
<protein>
    <submittedName>
        <fullName evidence="5">TIAM Rac1 associated GEF 2</fullName>
    </submittedName>
</protein>
<accession>A0A3B5R7K3</accession>
<dbReference type="Gene3D" id="2.30.29.30">
    <property type="entry name" value="Pleckstrin-homology domain (PH domain)/Phosphotyrosine-binding domain (PTB)"/>
    <property type="match status" value="1"/>
</dbReference>
<sequence>MDLFRMRCYLASLQGGELPNPKSLLAIASRPTKSTLGRLGVFSVSSFHALICSRDEATARRRSLSVTCGQRKRSIFSSLKGLDNLTKRGRDKRPSVAQKLNMLTSIYSMSPPDGGIWDNVGASSDMLTCVHMPDGLTVQLSIRKHQTGLLCKQVKQLDPGLHCIRLHRQAGQNVEVRYLAPAELLHEVVWDQLEVVSANVFALHMRRPSSTADYGFAITGHIDSQRNSRIFVSEVLSDGLAFSGGLRPGDEILVLNGQCVSALDLALIQTLFSERTLHLRLRRDGPTPSARTSDCPAPLGKRSQEVRSKHHRANVDTVCTIYNSFQEGSAAGGVMDDVKETQGGESGSSPAREAALLRPCPKHMSVTERLRKVIQELVDTEKSYVKDLDCLFEIYLKPLQSETFLTQDEMESLFGSLPEMLDFQRVFLQTLEERTASKPDFSTLETPSQFKKLLFSLGGSFLYYADHFKLYSGFCANHIKVQQVLKRAKTDQAFKQFLDARNPTKQHSSTLESYLIKPVQRVLKYPLLLRELVSLTDADSEEHYHLTEALKAMEKVASHINEMQKIYEDFGSVFDQLVAEQTGLDKEVTEISMGEFLMHSSVVWLNPHPSLGRMRKDPEITVFVFKKAVILVYRENCKLKKKMTNPRSALCHGDSDPFKFRRLIPLSALQVRLGNAAGTESSCIWELIHSRSEVEGRPETVFQLCSSVPENKVNVIKVIRSILRENVRRNMRSEGTLEKKCKERLVPLLKTLPTSAKLGSSRASWLCKQPLQEVSFQAGNPKLGPDSDDGSLSSGTYSFSGVPPACTSSDSQASTAPQNWSQAQESDSQPRSTSVKESDILSDEDDDGFSEGGTRRDSGDSSSPASAIEAQFLHLKLSEEAVSKCVLAPCVQPEGIGDTPEIQHKPLRRHYNGVKGKTNSLKKNKEHMKNQNRSLDSQTGSVSPCGVVDLNTLLEREFSVQSLTSVVNEECFFDRAESCATDSGNTMST</sequence>
<dbReference type="InterPro" id="IPR000219">
    <property type="entry name" value="DH_dom"/>
</dbReference>
<proteinExistence type="predicted"/>
<reference evidence="6" key="1">
    <citation type="submission" date="2012-01" db="EMBL/GenBank/DDBJ databases">
        <authorList>
            <person name="Walter R."/>
            <person name="Schartl M."/>
            <person name="Warren W."/>
        </authorList>
    </citation>
    <scope>NUCLEOTIDE SEQUENCE [LARGE SCALE GENOMIC DNA]</scope>
    <source>
        <strain evidence="6">JP 163 A</strain>
    </source>
</reference>
<feature type="compositionally biased region" description="Polar residues" evidence="2">
    <location>
        <begin position="806"/>
        <end position="833"/>
    </location>
</feature>
<dbReference type="Pfam" id="PF23014">
    <property type="entry name" value="PH_Tiam1"/>
    <property type="match status" value="1"/>
</dbReference>
<keyword evidence="6" id="KW-1185">Reference proteome</keyword>
<dbReference type="Proteomes" id="UP000002852">
    <property type="component" value="Unassembled WGS sequence"/>
</dbReference>
<feature type="compositionally biased region" description="Acidic residues" evidence="2">
    <location>
        <begin position="840"/>
        <end position="849"/>
    </location>
</feature>
<dbReference type="Gene3D" id="2.30.42.10">
    <property type="match status" value="1"/>
</dbReference>
<dbReference type="InterPro" id="IPR011993">
    <property type="entry name" value="PH-like_dom_sf"/>
</dbReference>
<reference evidence="5" key="4">
    <citation type="submission" date="2025-09" db="UniProtKB">
        <authorList>
            <consortium name="Ensembl"/>
        </authorList>
    </citation>
    <scope>IDENTIFICATION</scope>
    <source>
        <strain evidence="5">JP 163 A</strain>
    </source>
</reference>
<dbReference type="InterPro" id="IPR043537">
    <property type="entry name" value="Tiam1/Tiam2/Sif"/>
</dbReference>
<dbReference type="GeneTree" id="ENSGT00940000157012"/>
<dbReference type="InterPro" id="IPR040655">
    <property type="entry name" value="TIAM1_CC-Ex"/>
</dbReference>
<feature type="region of interest" description="Disordered" evidence="2">
    <location>
        <begin position="777"/>
        <end position="865"/>
    </location>
</feature>
<evidence type="ECO:0000313" key="5">
    <source>
        <dbReference type="Ensembl" id="ENSXMAP00000039164.1"/>
    </source>
</evidence>
<dbReference type="PANTHER" id="PTHR46001">
    <property type="entry name" value="TIAM (MAMMALIAN TUMOR INVASION AND METASTASIS FACTOR) HOMOLOG"/>
    <property type="match status" value="1"/>
</dbReference>
<dbReference type="InterPro" id="IPR035899">
    <property type="entry name" value="DBL_dom_sf"/>
</dbReference>
<keyword evidence="1" id="KW-0677">Repeat</keyword>
<reference evidence="5" key="3">
    <citation type="submission" date="2025-08" db="UniProtKB">
        <authorList>
            <consortium name="Ensembl"/>
        </authorList>
    </citation>
    <scope>IDENTIFICATION</scope>
    <source>
        <strain evidence="5">JP 163 A</strain>
    </source>
</reference>
<dbReference type="CDD" id="cd00136">
    <property type="entry name" value="PDZ_canonical"/>
    <property type="match status" value="1"/>
</dbReference>
<dbReference type="InterPro" id="IPR055230">
    <property type="entry name" value="PH_Tiam1/2"/>
</dbReference>
<dbReference type="InterPro" id="IPR001478">
    <property type="entry name" value="PDZ"/>
</dbReference>
<evidence type="ECO:0000313" key="6">
    <source>
        <dbReference type="Proteomes" id="UP000002852"/>
    </source>
</evidence>
<dbReference type="Pfam" id="PF00621">
    <property type="entry name" value="RhoGEF"/>
    <property type="match status" value="1"/>
</dbReference>
<dbReference type="GO" id="GO:0007264">
    <property type="term" value="P:small GTPase-mediated signal transduction"/>
    <property type="evidence" value="ECO:0007669"/>
    <property type="project" value="InterPro"/>
</dbReference>